<organism evidence="4 5">
    <name type="scientific">Chitinophaga japonensis</name>
    <name type="common">Flexibacter japonensis</name>
    <dbReference type="NCBI Taxonomy" id="104662"/>
    <lineage>
        <taxon>Bacteria</taxon>
        <taxon>Pseudomonadati</taxon>
        <taxon>Bacteroidota</taxon>
        <taxon>Chitinophagia</taxon>
        <taxon>Chitinophagales</taxon>
        <taxon>Chitinophagaceae</taxon>
        <taxon>Chitinophaga</taxon>
    </lineage>
</organism>
<evidence type="ECO:0000313" key="4">
    <source>
        <dbReference type="EMBL" id="TWI88611.1"/>
    </source>
</evidence>
<dbReference type="Gene3D" id="2.60.120.200">
    <property type="match status" value="1"/>
</dbReference>
<feature type="domain" description="Fibronectin type-III" evidence="3">
    <location>
        <begin position="214"/>
        <end position="292"/>
    </location>
</feature>
<dbReference type="InterPro" id="IPR008963">
    <property type="entry name" value="Purple_acid_Pase-like_N"/>
</dbReference>
<evidence type="ECO:0000256" key="1">
    <source>
        <dbReference type="SAM" id="MobiDB-lite"/>
    </source>
</evidence>
<sequence length="716" mass="75871">MLRLSLFLAPIAILSLSATIADKTGFPGGRLTDTTIFQLTDTPATPLMNSGMAIELGVKFRSSQKGRITGVRFYKGARTAGDYTVHLWDAAGTSLATATLSADTTAGWQQVALDTPVAIQAHTTYVASYFSKAGDYATTNPFFSKAVVSGYLRALADGEDGPNGLYKYADKPAFPDKSFGTSNYWVDVVFLPDATVPATPAGSVTAATGKDETAPNVSSIHAEPGADGTAVVSWSTDENADATVHYDANADQLNLHVDDPTPALDHRLRLNGLVPGVTYYFRIASKDKAGNTVTRPPVTAPPLTFTVQQGPCAVDSSIGNFSQGATDIGALINPNGTVTLQPQINEEFISVLKAIPEGWSGARYNADGTTVNNEGVITVNGTHIFSNHSFEPGSSIEFMAAFGAGTYQNIGFSIDQPYADGTWVTIGQGGQANGNIYARASNNSEISLGANLLGALHHYRIKWNAGNFEFFVDGSEKPAATINIKITAKMFIQVSDYVSTDGGLSVDWLHVTPYTPNGVFTSRVFDAGDVTDWGLVSWHADTPAGTSVSLSVSTGNSPNPNDGTWTAFKPLNPGEGVNSSGRYVQYKAALKTTDTKVTPVLRDVTLNCKGNSRMIARAVPAATPEKAPAAAPANAGLHVKVSPNPSSDYFELVPAGSNDKPIMINILDIYGRIVEYHQKVAPGSTLQVGQSLSPGNYFVEMLQGSERKTVKIVKVR</sequence>
<dbReference type="OrthoDB" id="9776255at2"/>
<name>A0A562T4Y8_CHIJA</name>
<keyword evidence="5" id="KW-1185">Reference proteome</keyword>
<evidence type="ECO:0000259" key="3">
    <source>
        <dbReference type="SMART" id="SM00060"/>
    </source>
</evidence>
<evidence type="ECO:0000313" key="5">
    <source>
        <dbReference type="Proteomes" id="UP000316778"/>
    </source>
</evidence>
<accession>A0A562T4Y8</accession>
<dbReference type="InterPro" id="IPR013320">
    <property type="entry name" value="ConA-like_dom_sf"/>
</dbReference>
<dbReference type="GO" id="GO:0046872">
    <property type="term" value="F:metal ion binding"/>
    <property type="evidence" value="ECO:0007669"/>
    <property type="project" value="InterPro"/>
</dbReference>
<dbReference type="NCBIfam" id="TIGR04183">
    <property type="entry name" value="Por_Secre_tail"/>
    <property type="match status" value="1"/>
</dbReference>
<dbReference type="GO" id="GO:0003993">
    <property type="term" value="F:acid phosphatase activity"/>
    <property type="evidence" value="ECO:0007669"/>
    <property type="project" value="InterPro"/>
</dbReference>
<dbReference type="Pfam" id="PF18962">
    <property type="entry name" value="Por_Secre_tail"/>
    <property type="match status" value="1"/>
</dbReference>
<dbReference type="Proteomes" id="UP000316778">
    <property type="component" value="Unassembled WGS sequence"/>
</dbReference>
<protein>
    <submittedName>
        <fullName evidence="4">Putative secreted protein (Por secretion system target)</fullName>
    </submittedName>
</protein>
<dbReference type="InterPro" id="IPR025141">
    <property type="entry name" value="DUF4082"/>
</dbReference>
<gene>
    <name evidence="4" type="ORF">LX66_2697</name>
</gene>
<feature type="chain" id="PRO_5021752674" evidence="2">
    <location>
        <begin position="21"/>
        <end position="716"/>
    </location>
</feature>
<dbReference type="CDD" id="cd00063">
    <property type="entry name" value="FN3"/>
    <property type="match status" value="1"/>
</dbReference>
<dbReference type="RefSeq" id="WP_145714231.1">
    <property type="nucleotide sequence ID" value="NZ_BAAAFY010000001.1"/>
</dbReference>
<feature type="region of interest" description="Disordered" evidence="1">
    <location>
        <begin position="203"/>
        <end position="224"/>
    </location>
</feature>
<dbReference type="EMBL" id="VLLG01000003">
    <property type="protein sequence ID" value="TWI88611.1"/>
    <property type="molecule type" value="Genomic_DNA"/>
</dbReference>
<dbReference type="SUPFAM" id="SSF49363">
    <property type="entry name" value="Purple acid phosphatase, N-terminal domain"/>
    <property type="match status" value="1"/>
</dbReference>
<feature type="signal peptide" evidence="2">
    <location>
        <begin position="1"/>
        <end position="20"/>
    </location>
</feature>
<dbReference type="InterPro" id="IPR026444">
    <property type="entry name" value="Secre_tail"/>
</dbReference>
<reference evidence="4 5" key="1">
    <citation type="journal article" date="2013" name="Stand. Genomic Sci.">
        <title>Genomic Encyclopedia of Type Strains, Phase I: The one thousand microbial genomes (KMG-I) project.</title>
        <authorList>
            <person name="Kyrpides N.C."/>
            <person name="Woyke T."/>
            <person name="Eisen J.A."/>
            <person name="Garrity G."/>
            <person name="Lilburn T.G."/>
            <person name="Beck B.J."/>
            <person name="Whitman W.B."/>
            <person name="Hugenholtz P."/>
            <person name="Klenk H.P."/>
        </authorList>
    </citation>
    <scope>NUCLEOTIDE SEQUENCE [LARGE SCALE GENOMIC DNA]</scope>
    <source>
        <strain evidence="4 5">DSM 13484</strain>
    </source>
</reference>
<dbReference type="AlphaFoldDB" id="A0A562T4Y8"/>
<dbReference type="InterPro" id="IPR003961">
    <property type="entry name" value="FN3_dom"/>
</dbReference>
<dbReference type="GO" id="GO:0005975">
    <property type="term" value="P:carbohydrate metabolic process"/>
    <property type="evidence" value="ECO:0007669"/>
    <property type="project" value="UniProtKB-ARBA"/>
</dbReference>
<dbReference type="SUPFAM" id="SSF49899">
    <property type="entry name" value="Concanavalin A-like lectins/glucanases"/>
    <property type="match status" value="1"/>
</dbReference>
<dbReference type="SMART" id="SM00060">
    <property type="entry name" value="FN3"/>
    <property type="match status" value="1"/>
</dbReference>
<dbReference type="Pfam" id="PF13313">
    <property type="entry name" value="DUF4082"/>
    <property type="match status" value="1"/>
</dbReference>
<dbReference type="GO" id="GO:0004553">
    <property type="term" value="F:hydrolase activity, hydrolyzing O-glycosyl compounds"/>
    <property type="evidence" value="ECO:0007669"/>
    <property type="project" value="UniProtKB-ARBA"/>
</dbReference>
<dbReference type="InterPro" id="IPR013783">
    <property type="entry name" value="Ig-like_fold"/>
</dbReference>
<dbReference type="Gene3D" id="2.60.40.10">
    <property type="entry name" value="Immunoglobulins"/>
    <property type="match status" value="1"/>
</dbReference>
<proteinExistence type="predicted"/>
<comment type="caution">
    <text evidence="4">The sequence shown here is derived from an EMBL/GenBank/DDBJ whole genome shotgun (WGS) entry which is preliminary data.</text>
</comment>
<evidence type="ECO:0000256" key="2">
    <source>
        <dbReference type="SAM" id="SignalP"/>
    </source>
</evidence>
<keyword evidence="2" id="KW-0732">Signal</keyword>